<dbReference type="STRING" id="1236989.JCM15548_13181"/>
<evidence type="ECO:0000313" key="2">
    <source>
        <dbReference type="EMBL" id="GAO30866.1"/>
    </source>
</evidence>
<dbReference type="PANTHER" id="PTHR37842:SF2">
    <property type="entry name" value="GYLCOSYL HYDROLASE 115 C-TERMINAL DOMAIN-CONTAINING PROTEIN"/>
    <property type="match status" value="1"/>
</dbReference>
<dbReference type="GO" id="GO:0005975">
    <property type="term" value="P:carbohydrate metabolic process"/>
    <property type="evidence" value="ECO:0007669"/>
    <property type="project" value="UniProtKB-ARBA"/>
</dbReference>
<evidence type="ECO:0000256" key="1">
    <source>
        <dbReference type="ARBA" id="ARBA00022801"/>
    </source>
</evidence>
<dbReference type="AlphaFoldDB" id="A0A0E9M0H9"/>
<evidence type="ECO:0000313" key="3">
    <source>
        <dbReference type="Proteomes" id="UP000032900"/>
    </source>
</evidence>
<protein>
    <recommendedName>
        <fullName evidence="4">Gylcosyl hydrolase 115 C-terminal domain-containing protein</fullName>
    </recommendedName>
</protein>
<evidence type="ECO:0008006" key="4">
    <source>
        <dbReference type="Google" id="ProtNLM"/>
    </source>
</evidence>
<dbReference type="Gene3D" id="1.20.58.2150">
    <property type="match status" value="1"/>
</dbReference>
<dbReference type="PANTHER" id="PTHR37842">
    <property type="match status" value="1"/>
</dbReference>
<reference evidence="2 3" key="1">
    <citation type="journal article" date="2015" name="Microbes Environ.">
        <title>Distribution and evolution of nitrogen fixation genes in the phylum bacteroidetes.</title>
        <authorList>
            <person name="Inoue J."/>
            <person name="Oshima K."/>
            <person name="Suda W."/>
            <person name="Sakamoto M."/>
            <person name="Iino T."/>
            <person name="Noda S."/>
            <person name="Hongoh Y."/>
            <person name="Hattori M."/>
            <person name="Ohkuma M."/>
        </authorList>
    </citation>
    <scope>NUCLEOTIDE SEQUENCE [LARGE SCALE GENOMIC DNA]</scope>
    <source>
        <strain evidence="2">JCM 15548</strain>
    </source>
</reference>
<organism evidence="2 3">
    <name type="scientific">Geofilum rubicundum JCM 15548</name>
    <dbReference type="NCBI Taxonomy" id="1236989"/>
    <lineage>
        <taxon>Bacteria</taxon>
        <taxon>Pseudomonadati</taxon>
        <taxon>Bacteroidota</taxon>
        <taxon>Bacteroidia</taxon>
        <taxon>Marinilabiliales</taxon>
        <taxon>Marinilabiliaceae</taxon>
        <taxon>Geofilum</taxon>
    </lineage>
</organism>
<comment type="caution">
    <text evidence="2">The sequence shown here is derived from an EMBL/GenBank/DDBJ whole genome shotgun (WGS) entry which is preliminary data.</text>
</comment>
<dbReference type="Gene3D" id="3.30.379.10">
    <property type="entry name" value="Chitobiase/beta-hexosaminidase domain 2-like"/>
    <property type="match status" value="1"/>
</dbReference>
<proteinExistence type="predicted"/>
<keyword evidence="1" id="KW-0378">Hydrolase</keyword>
<dbReference type="Pfam" id="PF15979">
    <property type="entry name" value="Glyco_hydro_115"/>
    <property type="match status" value="1"/>
</dbReference>
<accession>A0A0E9M0H9</accession>
<name>A0A0E9M0H9_9BACT</name>
<dbReference type="SUPFAM" id="SSF55545">
    <property type="entry name" value="beta-N-acetylhexosaminidase-like domain"/>
    <property type="match status" value="1"/>
</dbReference>
<keyword evidence="3" id="KW-1185">Reference proteome</keyword>
<dbReference type="Proteomes" id="UP000032900">
    <property type="component" value="Unassembled WGS sequence"/>
</dbReference>
<dbReference type="InterPro" id="IPR029018">
    <property type="entry name" value="Hex-like_dom2"/>
</dbReference>
<gene>
    <name evidence="2" type="ORF">JCM15548_13181</name>
</gene>
<dbReference type="InterPro" id="IPR031924">
    <property type="entry name" value="GH115"/>
</dbReference>
<dbReference type="InterPro" id="IPR042301">
    <property type="entry name" value="GH115_sf"/>
</dbReference>
<dbReference type="EMBL" id="BAZW01000032">
    <property type="protein sequence ID" value="GAO30866.1"/>
    <property type="molecule type" value="Genomic_DNA"/>
</dbReference>
<sequence>MGTIGTAFCGFNVKFVDMVVRMLKGWCGILLLLIVFMGVKAQNDLGSTFKTQPYVSFSDASGGFPLFGNGSVAPLIVAENDYSGVHRVAAHLQKDLLMVTGQRPELISKDFSGLKSAVIIGTLGQSSLIDGLVTAGKIDVSDVAGRWEVSLIQVVENPLEGIDRALVIVGSDKRGTMFGMFDLSAQIGVSPWYWWADVPVEKQSELYVKAGRYNLGEPKVQYRGIFLNDEEPALGGWVRENFGDFNADFYGHVYELLLRMKGNFLWPAMWGKAHADDDINNAILADEYGIVISYSHHEPMMRAHVEWSRYGEGLWDYTKNKEKLDQFWTEGVARNNGYESFITIGMRGDGDEAMSDDRNIDLLTDIVANQRRIIEEVTEKPAEEVPQVWALYKEVQEYYDMGMRVPDDIMLLYCDDNWGNVRRMPDDKERAREGGLGMYYHFDYVGGPRNYKWINTNPLPKIWEQNKLTYAHGVNKLWVVNVGDLKPMEFPIQFYLDLAWDPDRFEAEDVAKYSEVWARQQFGENYAKEIAGFMDHYGKINGRRKPEMLDWNTFSLLNYREFERVADEYNALAAKAAKVNEQIPDNYRDAYYQLVLYPIERPPTSIISIMPLLKIICMRGRAEAWPIKWPIACAIIMRRIH</sequence>
<dbReference type="GO" id="GO:0016787">
    <property type="term" value="F:hydrolase activity"/>
    <property type="evidence" value="ECO:0007669"/>
    <property type="project" value="UniProtKB-KW"/>
</dbReference>
<dbReference type="Gene3D" id="3.20.20.520">
    <property type="entry name" value="Glycosyl hydrolase family 115"/>
    <property type="match status" value="1"/>
</dbReference>